<dbReference type="Pfam" id="PF00005">
    <property type="entry name" value="ABC_tran"/>
    <property type="match status" value="1"/>
</dbReference>
<evidence type="ECO:0000313" key="7">
    <source>
        <dbReference type="Proteomes" id="UP000440096"/>
    </source>
</evidence>
<dbReference type="EMBL" id="WMBA01000058">
    <property type="protein sequence ID" value="MTD58003.1"/>
    <property type="molecule type" value="Genomic_DNA"/>
</dbReference>
<gene>
    <name evidence="6" type="ORF">GKO32_29085</name>
</gene>
<dbReference type="GO" id="GO:0005524">
    <property type="term" value="F:ATP binding"/>
    <property type="evidence" value="ECO:0007669"/>
    <property type="project" value="UniProtKB-KW"/>
</dbReference>
<dbReference type="SUPFAM" id="SSF52540">
    <property type="entry name" value="P-loop containing nucleoside triphosphate hydrolases"/>
    <property type="match status" value="1"/>
</dbReference>
<reference evidence="6 7" key="1">
    <citation type="submission" date="2019-11" db="EMBL/GenBank/DDBJ databases">
        <title>Draft genome of Amycolatopsis RM579.</title>
        <authorList>
            <person name="Duangmal K."/>
            <person name="Mingma R."/>
        </authorList>
    </citation>
    <scope>NUCLEOTIDE SEQUENCE [LARGE SCALE GENOMIC DNA]</scope>
    <source>
        <strain evidence="6 7">RM579</strain>
    </source>
</reference>
<dbReference type="GO" id="GO:0016887">
    <property type="term" value="F:ATP hydrolysis activity"/>
    <property type="evidence" value="ECO:0007669"/>
    <property type="project" value="InterPro"/>
</dbReference>
<dbReference type="InterPro" id="IPR027417">
    <property type="entry name" value="P-loop_NTPase"/>
</dbReference>
<dbReference type="Proteomes" id="UP000440096">
    <property type="component" value="Unassembled WGS sequence"/>
</dbReference>
<sequence length="279" mass="30048">MSSGLQSAADEARSSRQHGAPRAGEGARDVLRLTDVSVSFHNRASSLVAVESLAFGVPENQVVALLGPSGCGKSTTLRLIAGLQTFEKGRFETAFAARAGSAFGGISMMFQSPALLDWKTVEQNVELPLKIKGVRRKEAAPLVENLLDIVGLSDFARRRPYELSGGMQQRVALARALVTEPALLLLDEPFGALDAITRDEMCVEVERVTRGRSMTTILVTHSISEAIFLADRILVMAARPGRIIEDLAVPLGHPRHLDDRTSEAARSLEVSLLSALAPR</sequence>
<dbReference type="InterPro" id="IPR003593">
    <property type="entry name" value="AAA+_ATPase"/>
</dbReference>
<dbReference type="AlphaFoldDB" id="A0A6N7Z682"/>
<keyword evidence="3 6" id="KW-0067">ATP-binding</keyword>
<dbReference type="RefSeq" id="WP_154760108.1">
    <property type="nucleotide sequence ID" value="NZ_WMBA01000058.1"/>
</dbReference>
<evidence type="ECO:0000256" key="1">
    <source>
        <dbReference type="ARBA" id="ARBA00022448"/>
    </source>
</evidence>
<evidence type="ECO:0000256" key="2">
    <source>
        <dbReference type="ARBA" id="ARBA00022741"/>
    </source>
</evidence>
<keyword evidence="2" id="KW-0547">Nucleotide-binding</keyword>
<dbReference type="SMART" id="SM00382">
    <property type="entry name" value="AAA"/>
    <property type="match status" value="1"/>
</dbReference>
<organism evidence="6 7">
    <name type="scientific">Amycolatopsis pithecellobii</name>
    <dbReference type="NCBI Taxonomy" id="664692"/>
    <lineage>
        <taxon>Bacteria</taxon>
        <taxon>Bacillati</taxon>
        <taxon>Actinomycetota</taxon>
        <taxon>Actinomycetes</taxon>
        <taxon>Pseudonocardiales</taxon>
        <taxon>Pseudonocardiaceae</taxon>
        <taxon>Amycolatopsis</taxon>
    </lineage>
</organism>
<dbReference type="InterPro" id="IPR003439">
    <property type="entry name" value="ABC_transporter-like_ATP-bd"/>
</dbReference>
<keyword evidence="1" id="KW-0813">Transport</keyword>
<dbReference type="InterPro" id="IPR050166">
    <property type="entry name" value="ABC_transporter_ATP-bind"/>
</dbReference>
<dbReference type="OrthoDB" id="4533303at2"/>
<feature type="domain" description="ABC transporter" evidence="5">
    <location>
        <begin position="31"/>
        <end position="263"/>
    </location>
</feature>
<name>A0A6N7Z682_9PSEU</name>
<evidence type="ECO:0000256" key="4">
    <source>
        <dbReference type="SAM" id="MobiDB-lite"/>
    </source>
</evidence>
<dbReference type="PANTHER" id="PTHR42788">
    <property type="entry name" value="TAURINE IMPORT ATP-BINDING PROTEIN-RELATED"/>
    <property type="match status" value="1"/>
</dbReference>
<accession>A0A6N7Z682</accession>
<protein>
    <submittedName>
        <fullName evidence="6">ATP-binding cassette domain-containing protein</fullName>
    </submittedName>
</protein>
<evidence type="ECO:0000256" key="3">
    <source>
        <dbReference type="ARBA" id="ARBA00022840"/>
    </source>
</evidence>
<feature type="region of interest" description="Disordered" evidence="4">
    <location>
        <begin position="1"/>
        <end position="26"/>
    </location>
</feature>
<evidence type="ECO:0000259" key="5">
    <source>
        <dbReference type="PROSITE" id="PS50893"/>
    </source>
</evidence>
<dbReference type="PROSITE" id="PS50893">
    <property type="entry name" value="ABC_TRANSPORTER_2"/>
    <property type="match status" value="1"/>
</dbReference>
<proteinExistence type="predicted"/>
<evidence type="ECO:0000313" key="6">
    <source>
        <dbReference type="EMBL" id="MTD58003.1"/>
    </source>
</evidence>
<dbReference type="PANTHER" id="PTHR42788:SF13">
    <property type="entry name" value="ALIPHATIC SULFONATES IMPORT ATP-BINDING PROTEIN SSUB"/>
    <property type="match status" value="1"/>
</dbReference>
<comment type="caution">
    <text evidence="6">The sequence shown here is derived from an EMBL/GenBank/DDBJ whole genome shotgun (WGS) entry which is preliminary data.</text>
</comment>
<keyword evidence="7" id="KW-1185">Reference proteome</keyword>
<dbReference type="Gene3D" id="3.40.50.300">
    <property type="entry name" value="P-loop containing nucleotide triphosphate hydrolases"/>
    <property type="match status" value="1"/>
</dbReference>
<dbReference type="InterPro" id="IPR017871">
    <property type="entry name" value="ABC_transporter-like_CS"/>
</dbReference>
<dbReference type="CDD" id="cd03293">
    <property type="entry name" value="ABC_NrtD_SsuB_transporters"/>
    <property type="match status" value="1"/>
</dbReference>
<dbReference type="PROSITE" id="PS00211">
    <property type="entry name" value="ABC_TRANSPORTER_1"/>
    <property type="match status" value="1"/>
</dbReference>